<dbReference type="SMART" id="SM00248">
    <property type="entry name" value="ANK"/>
    <property type="match status" value="3"/>
</dbReference>
<dbReference type="STRING" id="303518.ENSPNYP00000025440"/>
<gene>
    <name evidence="6" type="primary">BARD1</name>
</gene>
<feature type="region of interest" description="Disordered" evidence="4">
    <location>
        <begin position="140"/>
        <end position="196"/>
    </location>
</feature>
<keyword evidence="1" id="KW-0677">Repeat</keyword>
<dbReference type="AlphaFoldDB" id="A0A3B4GR07"/>
<dbReference type="GO" id="GO:0004842">
    <property type="term" value="F:ubiquitin-protein transferase activity"/>
    <property type="evidence" value="ECO:0007669"/>
    <property type="project" value="TreeGrafter"/>
</dbReference>
<dbReference type="CDD" id="cd17720">
    <property type="entry name" value="BRCT_Bard1_rpt2"/>
    <property type="match status" value="1"/>
</dbReference>
<dbReference type="PROSITE" id="PS50088">
    <property type="entry name" value="ANK_REPEAT"/>
    <property type="match status" value="2"/>
</dbReference>
<dbReference type="SUPFAM" id="SSF57850">
    <property type="entry name" value="RING/U-box"/>
    <property type="match status" value="1"/>
</dbReference>
<dbReference type="InterPro" id="IPR002110">
    <property type="entry name" value="Ankyrin_rpt"/>
</dbReference>
<keyword evidence="2 3" id="KW-0040">ANK repeat</keyword>
<proteinExistence type="predicted"/>
<evidence type="ECO:0000256" key="3">
    <source>
        <dbReference type="PROSITE-ProRule" id="PRU00023"/>
    </source>
</evidence>
<evidence type="ECO:0000256" key="2">
    <source>
        <dbReference type="ARBA" id="ARBA00023043"/>
    </source>
</evidence>
<name>A0A3B4GR07_9CICH</name>
<dbReference type="GeneTree" id="ENSGT00940000156532"/>
<dbReference type="Gene3D" id="1.25.40.20">
    <property type="entry name" value="Ankyrin repeat-containing domain"/>
    <property type="match status" value="1"/>
</dbReference>
<dbReference type="Pfam" id="PF14835">
    <property type="entry name" value="zf-RING_6"/>
    <property type="match status" value="1"/>
</dbReference>
<dbReference type="PRINTS" id="PR01415">
    <property type="entry name" value="ANKYRIN"/>
</dbReference>
<dbReference type="Pfam" id="PF12796">
    <property type="entry name" value="Ank_2"/>
    <property type="match status" value="1"/>
</dbReference>
<dbReference type="Gene3D" id="3.40.50.10190">
    <property type="entry name" value="BRCT domain"/>
    <property type="match status" value="2"/>
</dbReference>
<dbReference type="InterPro" id="IPR036420">
    <property type="entry name" value="BRCT_dom_sf"/>
</dbReference>
<dbReference type="PANTHER" id="PTHR24171">
    <property type="entry name" value="ANKYRIN REPEAT DOMAIN-CONTAINING PROTEIN 39-RELATED"/>
    <property type="match status" value="1"/>
</dbReference>
<dbReference type="PANTHER" id="PTHR24171:SF8">
    <property type="entry name" value="BRCA1-ASSOCIATED RING DOMAIN PROTEIN 1"/>
    <property type="match status" value="1"/>
</dbReference>
<feature type="repeat" description="ANK" evidence="3">
    <location>
        <begin position="336"/>
        <end position="368"/>
    </location>
</feature>
<evidence type="ECO:0000256" key="1">
    <source>
        <dbReference type="ARBA" id="ARBA00022737"/>
    </source>
</evidence>
<feature type="domain" description="BRCT" evidence="5">
    <location>
        <begin position="463"/>
        <end position="512"/>
    </location>
</feature>
<dbReference type="InterPro" id="IPR036770">
    <property type="entry name" value="Ankyrin_rpt-contain_sf"/>
</dbReference>
<evidence type="ECO:0000259" key="5">
    <source>
        <dbReference type="PROSITE" id="PS50172"/>
    </source>
</evidence>
<dbReference type="PROSITE" id="PS50172">
    <property type="entry name" value="BRCT"/>
    <property type="match status" value="2"/>
</dbReference>
<feature type="compositionally biased region" description="Basic residues" evidence="4">
    <location>
        <begin position="184"/>
        <end position="196"/>
    </location>
</feature>
<evidence type="ECO:0000313" key="6">
    <source>
        <dbReference type="Ensembl" id="ENSPNYP00000025440.1"/>
    </source>
</evidence>
<dbReference type="GO" id="GO:0070531">
    <property type="term" value="C:BRCA1-A complex"/>
    <property type="evidence" value="ECO:0007669"/>
    <property type="project" value="TreeGrafter"/>
</dbReference>
<sequence length="641" mass="70785">FSVCFVLFFSPSSDLMKEPVCLGLCEHMLCRSCAGPRAGDGCVVCHSPAWVKDIQINRQLSSIIELFCGLESLLTPIKNPDSSVAEIQPDGPVPKNNKKNFKIWFSPRSRKVRCTVEKAAEITQDTLTAQCQDLSVFNFTSSSQDSGSSSSQRCNGETKNDRKKRSTKKNATSRNVPVQGATRTTRKQTKQNLKKKRLEAINQQWGISEEAHLSENEQVCADGARRSSKRVSFLSPVVTSDGPQPEMAQRSTDKLSPARSTVRESLSQGSETVLNLIDKPESFGLLRSAAVFKGLHLQFCSSDPRFVIIFWSLQGDVEAVKDLLDQGADPNLKDNAGWTPLHEACNLGHLAVVELLVSMGALLNTPGYENDSPLHDAVRNGHSSIVKLLLQLGASQNVLNLYGKRPADYAASLEIISLLQSPRIKRHTDCILSDTLVQNYQNLCHRQNVDLYGLVCVCFLFPVSHIVVPEGQMPTTYSTLMGLLAGCWIVRYKWVEACLQAGKWVPEAEHEAGEGPQRSRINRCSLLPPLFDGCFFFLLGSFKTPTKDELTKLLREGGAQLLNRQPKPDSDVTQTVNATAYHALPGSDQALCTHYIIYDPQAPHKPSVVRRGKVWSAPTTWVIKCITAFSLLPVPDPELLV</sequence>
<feature type="region of interest" description="Disordered" evidence="4">
    <location>
        <begin position="237"/>
        <end position="259"/>
    </location>
</feature>
<accession>A0A3B4GR07</accession>
<dbReference type="InterPro" id="IPR039503">
    <property type="entry name" value="BARD1_Znf-RING"/>
</dbReference>
<feature type="compositionally biased region" description="Low complexity" evidence="4">
    <location>
        <begin position="141"/>
        <end position="152"/>
    </location>
</feature>
<dbReference type="SUPFAM" id="SSF52113">
    <property type="entry name" value="BRCT domain"/>
    <property type="match status" value="2"/>
</dbReference>
<dbReference type="SUPFAM" id="SSF48403">
    <property type="entry name" value="Ankyrin repeat"/>
    <property type="match status" value="1"/>
</dbReference>
<evidence type="ECO:0000256" key="4">
    <source>
        <dbReference type="SAM" id="MobiDB-lite"/>
    </source>
</evidence>
<protein>
    <submittedName>
        <fullName evidence="6">BRCA1 associated RING domain 1</fullName>
    </submittedName>
</protein>
<organism evidence="6">
    <name type="scientific">Pundamilia nyererei</name>
    <dbReference type="NCBI Taxonomy" id="303518"/>
    <lineage>
        <taxon>Eukaryota</taxon>
        <taxon>Metazoa</taxon>
        <taxon>Chordata</taxon>
        <taxon>Craniata</taxon>
        <taxon>Vertebrata</taxon>
        <taxon>Euteleostomi</taxon>
        <taxon>Actinopterygii</taxon>
        <taxon>Neopterygii</taxon>
        <taxon>Teleostei</taxon>
        <taxon>Neoteleostei</taxon>
        <taxon>Acanthomorphata</taxon>
        <taxon>Ovalentaria</taxon>
        <taxon>Cichlomorphae</taxon>
        <taxon>Cichliformes</taxon>
        <taxon>Cichlidae</taxon>
        <taxon>African cichlids</taxon>
        <taxon>Pseudocrenilabrinae</taxon>
        <taxon>Haplochromini</taxon>
        <taxon>Pundamilia</taxon>
    </lineage>
</organism>
<dbReference type="InterPro" id="IPR001357">
    <property type="entry name" value="BRCT_dom"/>
</dbReference>
<dbReference type="SMART" id="SM00292">
    <property type="entry name" value="BRCT"/>
    <property type="match status" value="2"/>
</dbReference>
<dbReference type="Ensembl" id="ENSPNYT00000026061.1">
    <property type="protein sequence ID" value="ENSPNYP00000025440.1"/>
    <property type="gene ID" value="ENSPNYG00000019180.1"/>
</dbReference>
<reference evidence="6" key="1">
    <citation type="submission" date="2023-09" db="UniProtKB">
        <authorList>
            <consortium name="Ensembl"/>
        </authorList>
    </citation>
    <scope>IDENTIFICATION</scope>
</reference>
<dbReference type="InterPro" id="IPR013083">
    <property type="entry name" value="Znf_RING/FYVE/PHD"/>
</dbReference>
<dbReference type="PROSITE" id="PS50297">
    <property type="entry name" value="ANK_REP_REGION"/>
    <property type="match status" value="2"/>
</dbReference>
<dbReference type="Gene3D" id="3.30.40.10">
    <property type="entry name" value="Zinc/RING finger domain, C3HC4 (zinc finger)"/>
    <property type="match status" value="1"/>
</dbReference>
<dbReference type="GO" id="GO:0085020">
    <property type="term" value="P:protein K6-linked ubiquitination"/>
    <property type="evidence" value="ECO:0007669"/>
    <property type="project" value="TreeGrafter"/>
</dbReference>
<feature type="domain" description="BRCT" evidence="5">
    <location>
        <begin position="526"/>
        <end position="639"/>
    </location>
</feature>
<dbReference type="GO" id="GO:0031436">
    <property type="term" value="C:BRCA1-BARD1 complex"/>
    <property type="evidence" value="ECO:0007669"/>
    <property type="project" value="TreeGrafter"/>
</dbReference>
<feature type="repeat" description="ANK" evidence="3">
    <location>
        <begin position="369"/>
        <end position="401"/>
    </location>
</feature>